<feature type="compositionally biased region" description="Polar residues" evidence="1">
    <location>
        <begin position="1"/>
        <end position="19"/>
    </location>
</feature>
<keyword evidence="3" id="KW-1185">Reference proteome</keyword>
<protein>
    <submittedName>
        <fullName evidence="2">Uncharacterized protein</fullName>
    </submittedName>
</protein>
<feature type="region of interest" description="Disordered" evidence="1">
    <location>
        <begin position="1"/>
        <end position="24"/>
    </location>
</feature>
<sequence>MSFVSSSGVIRPSQPSSVRKSFPRPTVNYTPAPSSFCASPSFCVVNIPLDSLQGIESSNTVPFVCVLGSGVERCSYEKGKLVLSCSVSFNNAYISYGILDLQEGGIGSVIASMNKEGDSFSHRLYDNAVMVCSIHLS</sequence>
<evidence type="ECO:0000256" key="1">
    <source>
        <dbReference type="SAM" id="MobiDB-lite"/>
    </source>
</evidence>
<evidence type="ECO:0000313" key="2">
    <source>
        <dbReference type="EMBL" id="SPN78979.1"/>
    </source>
</evidence>
<evidence type="ECO:0000313" key="3">
    <source>
        <dbReference type="Proteomes" id="UP000273054"/>
    </source>
</evidence>
<dbReference type="Proteomes" id="UP000273054">
    <property type="component" value="Segment"/>
</dbReference>
<name>A0A2R8FDA4_9VIRU</name>
<proteinExistence type="predicted"/>
<reference evidence="2" key="1">
    <citation type="submission" date="2018-03" db="EMBL/GenBank/DDBJ databases">
        <authorList>
            <consortium name="Urmite Genomes"/>
        </authorList>
    </citation>
    <scope>NUCLEOTIDE SEQUENCE [LARGE SCALE GENOMIC DNA]</scope>
    <source>
        <strain evidence="2">IHUMI-27.7</strain>
    </source>
</reference>
<accession>A0A2R8FDA4</accession>
<dbReference type="EMBL" id="LT994651">
    <property type="protein sequence ID" value="SPN78979.1"/>
    <property type="molecule type" value="Genomic_DNA"/>
</dbReference>
<gene>
    <name evidence="2" type="ORF">BRZCDTV_94</name>
</gene>
<organism evidence="2">
    <name type="scientific">Brazilian cedratvirus IHUMI</name>
    <dbReference type="NCBI Taxonomy" id="2126980"/>
    <lineage>
        <taxon>Viruses</taxon>
        <taxon>Pithoviruses</taxon>
        <taxon>Orthocedratvirinae</taxon>
        <taxon>Alphacedratvirus</taxon>
        <taxon>Alphacedratvirus brasiliense</taxon>
    </lineage>
</organism>